<organism evidence="3 4">
    <name type="scientific">Streptomyces solicavernae</name>
    <dbReference type="NCBI Taxonomy" id="3043614"/>
    <lineage>
        <taxon>Bacteria</taxon>
        <taxon>Bacillati</taxon>
        <taxon>Actinomycetota</taxon>
        <taxon>Actinomycetes</taxon>
        <taxon>Kitasatosporales</taxon>
        <taxon>Streptomycetaceae</taxon>
        <taxon>Streptomyces</taxon>
    </lineage>
</organism>
<protein>
    <submittedName>
        <fullName evidence="3">Clp protease N-terminal domain-containing protein</fullName>
    </submittedName>
</protein>
<evidence type="ECO:0000256" key="1">
    <source>
        <dbReference type="PROSITE-ProRule" id="PRU01251"/>
    </source>
</evidence>
<keyword evidence="1" id="KW-0677">Repeat</keyword>
<dbReference type="Gene3D" id="1.10.1780.10">
    <property type="entry name" value="Clp, N-terminal domain"/>
    <property type="match status" value="1"/>
</dbReference>
<accession>A0ABT6RNE3</accession>
<dbReference type="Proteomes" id="UP001224661">
    <property type="component" value="Unassembled WGS sequence"/>
</dbReference>
<evidence type="ECO:0000313" key="4">
    <source>
        <dbReference type="Proteomes" id="UP001224661"/>
    </source>
</evidence>
<dbReference type="EMBL" id="JASCIR010000004">
    <property type="protein sequence ID" value="MDI3385955.1"/>
    <property type="molecule type" value="Genomic_DNA"/>
</dbReference>
<dbReference type="RefSeq" id="WP_282511540.1">
    <property type="nucleotide sequence ID" value="NZ_JASCIR010000004.1"/>
</dbReference>
<dbReference type="GO" id="GO:0006508">
    <property type="term" value="P:proteolysis"/>
    <property type="evidence" value="ECO:0007669"/>
    <property type="project" value="UniProtKB-KW"/>
</dbReference>
<keyword evidence="4" id="KW-1185">Reference proteome</keyword>
<comment type="caution">
    <text evidence="3">The sequence shown here is derived from an EMBL/GenBank/DDBJ whole genome shotgun (WGS) entry which is preliminary data.</text>
</comment>
<dbReference type="InterPro" id="IPR004176">
    <property type="entry name" value="Clp_R_N"/>
</dbReference>
<reference evidence="3 4" key="1">
    <citation type="submission" date="2023-05" db="EMBL/GenBank/DDBJ databases">
        <title>Draft genome sequence of Streptomyces sp. B-S-A8 isolated from a cave soil in Thailand.</title>
        <authorList>
            <person name="Chamroensaksri N."/>
            <person name="Muangham S."/>
        </authorList>
    </citation>
    <scope>NUCLEOTIDE SEQUENCE [LARGE SCALE GENOMIC DNA]</scope>
    <source>
        <strain evidence="3 4">B-S-A8</strain>
    </source>
</reference>
<dbReference type="Pfam" id="PF02861">
    <property type="entry name" value="Clp_N"/>
    <property type="match status" value="2"/>
</dbReference>
<keyword evidence="3" id="KW-0378">Hydrolase</keyword>
<evidence type="ECO:0000259" key="2">
    <source>
        <dbReference type="PROSITE" id="PS51903"/>
    </source>
</evidence>
<name>A0ABT6RNE3_9ACTN</name>
<dbReference type="SUPFAM" id="SSF81923">
    <property type="entry name" value="Double Clp-N motif"/>
    <property type="match status" value="2"/>
</dbReference>
<dbReference type="InterPro" id="IPR036628">
    <property type="entry name" value="Clp_N_dom_sf"/>
</dbReference>
<gene>
    <name evidence="3" type="ORF">QIS99_06940</name>
</gene>
<feature type="domain" description="Clp R" evidence="2">
    <location>
        <begin position="2"/>
        <end position="182"/>
    </location>
</feature>
<proteinExistence type="predicted"/>
<sequence length="182" mass="19109">MFERFTRGARDVVEGAVGHAERADDAEVTAEHLLLALLDAEGTKAAYALAALGVTGRREAVVAALAEARRRGGVSAADEEALAGLGIDVGAIVSCVEQAHGEGALGRERTRTKRRFTGHRPFARESKDVLEQALRVAIGRGDRTIGDEHLLLALAVRPGVARDVLGAYGSSYDAVVRVLGTG</sequence>
<evidence type="ECO:0000313" key="3">
    <source>
        <dbReference type="EMBL" id="MDI3385955.1"/>
    </source>
</evidence>
<dbReference type="GO" id="GO:0008233">
    <property type="term" value="F:peptidase activity"/>
    <property type="evidence" value="ECO:0007669"/>
    <property type="project" value="UniProtKB-KW"/>
</dbReference>
<dbReference type="PROSITE" id="PS51903">
    <property type="entry name" value="CLP_R"/>
    <property type="match status" value="1"/>
</dbReference>
<keyword evidence="3" id="KW-0645">Protease</keyword>